<organism evidence="3 4">
    <name type="scientific">Porphyra umbilicalis</name>
    <name type="common">Purple laver</name>
    <name type="synonym">Red alga</name>
    <dbReference type="NCBI Taxonomy" id="2786"/>
    <lineage>
        <taxon>Eukaryota</taxon>
        <taxon>Rhodophyta</taxon>
        <taxon>Bangiophyceae</taxon>
        <taxon>Bangiales</taxon>
        <taxon>Bangiaceae</taxon>
        <taxon>Porphyra</taxon>
    </lineage>
</organism>
<proteinExistence type="predicted"/>
<keyword evidence="4" id="KW-1185">Reference proteome</keyword>
<dbReference type="AlphaFoldDB" id="A0A1X6PCU9"/>
<feature type="compositionally biased region" description="Polar residues" evidence="2">
    <location>
        <begin position="781"/>
        <end position="799"/>
    </location>
</feature>
<feature type="compositionally biased region" description="Basic residues" evidence="2">
    <location>
        <begin position="1"/>
        <end position="22"/>
    </location>
</feature>
<evidence type="ECO:0000256" key="2">
    <source>
        <dbReference type="SAM" id="MobiDB-lite"/>
    </source>
</evidence>
<feature type="coiled-coil region" evidence="1">
    <location>
        <begin position="346"/>
        <end position="373"/>
    </location>
</feature>
<feature type="compositionally biased region" description="Polar residues" evidence="2">
    <location>
        <begin position="759"/>
        <end position="771"/>
    </location>
</feature>
<gene>
    <name evidence="3" type="ORF">BU14_0108s0020</name>
</gene>
<evidence type="ECO:0000313" key="4">
    <source>
        <dbReference type="Proteomes" id="UP000218209"/>
    </source>
</evidence>
<keyword evidence="1" id="KW-0175">Coiled coil</keyword>
<evidence type="ECO:0000313" key="3">
    <source>
        <dbReference type="EMBL" id="OSX78473.1"/>
    </source>
</evidence>
<protein>
    <submittedName>
        <fullName evidence="3">Uncharacterized protein</fullName>
    </submittedName>
</protein>
<dbReference type="EMBL" id="KV918812">
    <property type="protein sequence ID" value="OSX78473.1"/>
    <property type="molecule type" value="Genomic_DNA"/>
</dbReference>
<feature type="compositionally biased region" description="Acidic residues" evidence="2">
    <location>
        <begin position="828"/>
        <end position="850"/>
    </location>
</feature>
<evidence type="ECO:0000256" key="1">
    <source>
        <dbReference type="SAM" id="Coils"/>
    </source>
</evidence>
<dbReference type="Proteomes" id="UP000218209">
    <property type="component" value="Unassembled WGS sequence"/>
</dbReference>
<sequence length="850" mass="89162">MMGSGSKRKSGATERRHAHVSRAPRMQVPPMTAAERAAAQATHLEWERNAQATIERNAAAARAEEATRLVASASSSGAAETTAASMPAPHAGFSQSQGTVKNELNNDRLSSAGTGEQWSAANPVGVAAACGDGPALGSLPVISWRGCGAADPPVTATAPEQPWGIPNMGSSIPVAPFSAPNEVGWQRRDTSVAERQPRAGAELFETPSTGPLHVHPPAFQAPTPLVNVTPVSQIVTSGNSGQHGPLQGQAGSQTPSSRAPSKRPLAPAKDNRDPSSKRWKNALTLKATTRVVKSAAMLAARTGPQMVAAATNTATTPGGASMAGGKSPPALSRADDAVAKAVIDAMQPLCRQLAEAAKEIQRLREDLSRLAAKVDGQGVGQEHAVRAIVKIRDENKSNASTKEGHGVKVKTEVPFSERSPADKLAIAARNDAEMGAVRAEAREVHIGRAAKTNKSELVLANADEALQVLYEVAARVRGVDLKAAEVFIHSSRFLPTAKVDSKTGIKAKPKKMTEPLNQVVPHLVDKVKLWSLPAFWDVLQVVTPLDAETSMRWLSDNEFLTSDKGQEGIIAMAKAFFRSVGSHHRILKKSGAGGGEYVEMTVGHYMLFGSFVRHELMIWAGRRRRKHPGGAGTIRRWVVEAGAVKDWLPRDDRIAGGMRLVDGAASRAYFYEMASGLPARDPADIVNDNGSEKQPSSGSGSGGSTTLSPTCVDVDDDTERGAGASPASRVAASTMYGTGGRPASSVAPAHVDEYADANLPSTSVSDVPQQGTSGGHKPNVARTTTRSVWFQTPTAQLSCTGDDEEEEGYNEGGDEGVRRGGGRRASEDGSDVGDDSGGEGGSSEDDTEAV</sequence>
<feature type="region of interest" description="Disordered" evidence="2">
    <location>
        <begin position="759"/>
        <end position="850"/>
    </location>
</feature>
<feature type="region of interest" description="Disordered" evidence="2">
    <location>
        <begin position="1"/>
        <end position="50"/>
    </location>
</feature>
<name>A0A1X6PCU9_PORUM</name>
<feature type="compositionally biased region" description="Acidic residues" evidence="2">
    <location>
        <begin position="801"/>
        <end position="814"/>
    </location>
</feature>
<feature type="compositionally biased region" description="Polar residues" evidence="2">
    <location>
        <begin position="249"/>
        <end position="259"/>
    </location>
</feature>
<reference evidence="3 4" key="1">
    <citation type="submission" date="2017-03" db="EMBL/GenBank/DDBJ databases">
        <title>WGS assembly of Porphyra umbilicalis.</title>
        <authorList>
            <person name="Brawley S.H."/>
            <person name="Blouin N.A."/>
            <person name="Ficko-Blean E."/>
            <person name="Wheeler G.L."/>
            <person name="Lohr M."/>
            <person name="Goodson H.V."/>
            <person name="Jenkins J.W."/>
            <person name="Blaby-Haas C.E."/>
            <person name="Helliwell K.E."/>
            <person name="Chan C."/>
            <person name="Marriage T."/>
            <person name="Bhattacharya D."/>
            <person name="Klein A.S."/>
            <person name="Badis Y."/>
            <person name="Brodie J."/>
            <person name="Cao Y."/>
            <person name="Collen J."/>
            <person name="Dittami S.M."/>
            <person name="Gachon C.M."/>
            <person name="Green B.R."/>
            <person name="Karpowicz S."/>
            <person name="Kim J.W."/>
            <person name="Kudahl U."/>
            <person name="Lin S."/>
            <person name="Michel G."/>
            <person name="Mittag M."/>
            <person name="Olson B.J."/>
            <person name="Pangilinan J."/>
            <person name="Peng Y."/>
            <person name="Qiu H."/>
            <person name="Shu S."/>
            <person name="Singer J.T."/>
            <person name="Smith A.G."/>
            <person name="Sprecher B.N."/>
            <person name="Wagner V."/>
            <person name="Wang W."/>
            <person name="Wang Z.-Y."/>
            <person name="Yan J."/>
            <person name="Yarish C."/>
            <person name="Zoeuner-Riek S."/>
            <person name="Zhuang Y."/>
            <person name="Zou Y."/>
            <person name="Lindquist E.A."/>
            <person name="Grimwood J."/>
            <person name="Barry K."/>
            <person name="Rokhsar D.S."/>
            <person name="Schmutz J."/>
            <person name="Stiller J.W."/>
            <person name="Grossman A.R."/>
            <person name="Prochnik S.E."/>
        </authorList>
    </citation>
    <scope>NUCLEOTIDE SEQUENCE [LARGE SCALE GENOMIC DNA]</scope>
    <source>
        <strain evidence="3">4086291</strain>
    </source>
</reference>
<feature type="region of interest" description="Disordered" evidence="2">
    <location>
        <begin position="234"/>
        <end position="282"/>
    </location>
</feature>
<accession>A0A1X6PCU9</accession>
<feature type="region of interest" description="Disordered" evidence="2">
    <location>
        <begin position="681"/>
        <end position="745"/>
    </location>
</feature>